<dbReference type="GO" id="GO:0005737">
    <property type="term" value="C:cytoplasm"/>
    <property type="evidence" value="ECO:0007669"/>
    <property type="project" value="TreeGrafter"/>
</dbReference>
<proteinExistence type="predicted"/>
<evidence type="ECO:0000256" key="3">
    <source>
        <dbReference type="ARBA" id="ARBA00022833"/>
    </source>
</evidence>
<dbReference type="OrthoDB" id="4788989at2759"/>
<dbReference type="SUPFAM" id="SSF57850">
    <property type="entry name" value="RING/U-box"/>
    <property type="match status" value="1"/>
</dbReference>
<dbReference type="InterPro" id="IPR013083">
    <property type="entry name" value="Znf_RING/FYVE/PHD"/>
</dbReference>
<name>A0A9N9TU90_PHYSR</name>
<keyword evidence="2" id="KW-0863">Zinc-finger</keyword>
<dbReference type="Pfam" id="PF21362">
    <property type="entry name" value="Sina_RING"/>
    <property type="match status" value="1"/>
</dbReference>
<dbReference type="GO" id="GO:0061630">
    <property type="term" value="F:ubiquitin protein ligase activity"/>
    <property type="evidence" value="ECO:0007669"/>
    <property type="project" value="TreeGrafter"/>
</dbReference>
<keyword evidence="1" id="KW-0479">Metal-binding</keyword>
<organism evidence="5 6">
    <name type="scientific">Phyllotreta striolata</name>
    <name type="common">Striped flea beetle</name>
    <name type="synonym">Crioceris striolata</name>
    <dbReference type="NCBI Taxonomy" id="444603"/>
    <lineage>
        <taxon>Eukaryota</taxon>
        <taxon>Metazoa</taxon>
        <taxon>Ecdysozoa</taxon>
        <taxon>Arthropoda</taxon>
        <taxon>Hexapoda</taxon>
        <taxon>Insecta</taxon>
        <taxon>Pterygota</taxon>
        <taxon>Neoptera</taxon>
        <taxon>Endopterygota</taxon>
        <taxon>Coleoptera</taxon>
        <taxon>Polyphaga</taxon>
        <taxon>Cucujiformia</taxon>
        <taxon>Chrysomeloidea</taxon>
        <taxon>Chrysomelidae</taxon>
        <taxon>Galerucinae</taxon>
        <taxon>Alticini</taxon>
        <taxon>Phyllotreta</taxon>
    </lineage>
</organism>
<evidence type="ECO:0000313" key="5">
    <source>
        <dbReference type="EMBL" id="CAG9861356.1"/>
    </source>
</evidence>
<gene>
    <name evidence="5" type="ORF">PHYEVI_LOCUS7698</name>
</gene>
<evidence type="ECO:0000313" key="6">
    <source>
        <dbReference type="Proteomes" id="UP001153712"/>
    </source>
</evidence>
<keyword evidence="6" id="KW-1185">Reference proteome</keyword>
<feature type="domain" description="E3 ubiquitin-protein ligase Sina-like RING finger" evidence="4">
    <location>
        <begin position="357"/>
        <end position="391"/>
    </location>
</feature>
<keyword evidence="3" id="KW-0862">Zinc</keyword>
<dbReference type="InterPro" id="IPR049548">
    <property type="entry name" value="Sina-like_RING"/>
</dbReference>
<dbReference type="InterPro" id="IPR004162">
    <property type="entry name" value="SINA-like_animal"/>
</dbReference>
<dbReference type="AlphaFoldDB" id="A0A9N9TU90"/>
<dbReference type="Gene3D" id="3.30.40.10">
    <property type="entry name" value="Zinc/RING finger domain, C3HC4 (zinc finger)"/>
    <property type="match status" value="1"/>
</dbReference>
<protein>
    <recommendedName>
        <fullName evidence="4">E3 ubiquitin-protein ligase Sina-like RING finger domain-containing protein</fullName>
    </recommendedName>
</protein>
<dbReference type="PANTHER" id="PTHR45877">
    <property type="entry name" value="E3 UBIQUITIN-PROTEIN LIGASE SIAH2"/>
    <property type="match status" value="1"/>
</dbReference>
<dbReference type="EMBL" id="OU900097">
    <property type="protein sequence ID" value="CAG9861356.1"/>
    <property type="molecule type" value="Genomic_DNA"/>
</dbReference>
<dbReference type="GO" id="GO:0043161">
    <property type="term" value="P:proteasome-mediated ubiquitin-dependent protein catabolic process"/>
    <property type="evidence" value="ECO:0007669"/>
    <property type="project" value="TreeGrafter"/>
</dbReference>
<sequence>MDCENLREFRCIRFTEFRITINTLELIILPLKQAAANMGRILIKVKMQSTTLTANTLSRLKCDLCHGYLSIPPISSYRDQNACGRCSPDWPRNTIYEQLAKYASFPCIYCNDDYAWGLIQHHEKKCKGNRLLCPAGKDRPYKTGDRHEGEYHKKCQRRVRCPFELCLVAFDIQNIVQHFKQYHKDYVFTNSVEANKILKVEKIWDFKSDTKVCIIQFDSIPFLLYIHSDCNFNGATGDIIYYNYYFSVFTFCLEGCKRIDYSTSLQASSRDETITNKHQNIQIYNDKIHSVQFLHRDLFKLNSFDFMTTKIEGIERAEHMALRYSVKIQLRDNSTKELPETVHGAFDLIGIERHFECPICKEYMHPPIYNCSTGHTICRYCRDKLSTCPYCQAVVGRSRNFVLEDILETLLLQCHNEHKGCKYAGRIQEIKLHEMSCSYN</sequence>
<dbReference type="PANTHER" id="PTHR45877:SF2">
    <property type="entry name" value="E3 UBIQUITIN-PROTEIN LIGASE SINA-RELATED"/>
    <property type="match status" value="1"/>
</dbReference>
<accession>A0A9N9TU90</accession>
<dbReference type="GO" id="GO:0031624">
    <property type="term" value="F:ubiquitin conjugating enzyme binding"/>
    <property type="evidence" value="ECO:0007669"/>
    <property type="project" value="TreeGrafter"/>
</dbReference>
<evidence type="ECO:0000256" key="2">
    <source>
        <dbReference type="ARBA" id="ARBA00022771"/>
    </source>
</evidence>
<evidence type="ECO:0000259" key="4">
    <source>
        <dbReference type="Pfam" id="PF21362"/>
    </source>
</evidence>
<evidence type="ECO:0000256" key="1">
    <source>
        <dbReference type="ARBA" id="ARBA00022723"/>
    </source>
</evidence>
<dbReference type="GO" id="GO:0008270">
    <property type="term" value="F:zinc ion binding"/>
    <property type="evidence" value="ECO:0007669"/>
    <property type="project" value="UniProtKB-KW"/>
</dbReference>
<dbReference type="Proteomes" id="UP001153712">
    <property type="component" value="Chromosome 4"/>
</dbReference>
<reference evidence="5" key="1">
    <citation type="submission" date="2022-01" db="EMBL/GenBank/DDBJ databases">
        <authorList>
            <person name="King R."/>
        </authorList>
    </citation>
    <scope>NUCLEOTIDE SEQUENCE</scope>
</reference>